<organism evidence="2 3">
    <name type="scientific">Saguinus oedipus</name>
    <name type="common">Cotton-top tamarin</name>
    <name type="synonym">Oedipomidas oedipus</name>
    <dbReference type="NCBI Taxonomy" id="9490"/>
    <lineage>
        <taxon>Eukaryota</taxon>
        <taxon>Metazoa</taxon>
        <taxon>Chordata</taxon>
        <taxon>Craniata</taxon>
        <taxon>Vertebrata</taxon>
        <taxon>Euteleostomi</taxon>
        <taxon>Mammalia</taxon>
        <taxon>Eutheria</taxon>
        <taxon>Euarchontoglires</taxon>
        <taxon>Primates</taxon>
        <taxon>Haplorrhini</taxon>
        <taxon>Platyrrhini</taxon>
        <taxon>Cebidae</taxon>
        <taxon>Callitrichinae</taxon>
        <taxon>Saguinus</taxon>
    </lineage>
</organism>
<evidence type="ECO:0000313" key="3">
    <source>
        <dbReference type="Proteomes" id="UP001266305"/>
    </source>
</evidence>
<accession>A0ABQ9UDY9</accession>
<keyword evidence="3" id="KW-1185">Reference proteome</keyword>
<dbReference type="PANTHER" id="PTHR22192:SF16">
    <property type="entry name" value="SPERIOLIN"/>
    <property type="match status" value="1"/>
</dbReference>
<dbReference type="InterPro" id="IPR026715">
    <property type="entry name" value="SPATC1"/>
</dbReference>
<name>A0ABQ9UDY9_SAGOE</name>
<dbReference type="EMBL" id="JASSZA010000013">
    <property type="protein sequence ID" value="KAK2095206.1"/>
    <property type="molecule type" value="Genomic_DNA"/>
</dbReference>
<sequence length="209" mass="20554">MSSGVFLPPSPAVANEPILEEVGITALAPLAEMLTSSQPSATLGSFMSPLTSPLSTLLSGPAPMSQSSPLTGFLTSPVVGPHMGTMASSLGLPSTGPLTSSSPLAGPVAVSQRSPLIAPVTGTVAVSLSSPLLSSTAAPLGVSQNLLANPMSNLVLPEAPRLQLAEPPRGGSSGPHSPACMVPAATTKGNRVVVVGGRVVGGLCPPNSL</sequence>
<dbReference type="Pfam" id="PF15058">
    <property type="entry name" value="Speriolin_N"/>
    <property type="match status" value="1"/>
</dbReference>
<dbReference type="PANTHER" id="PTHR22192">
    <property type="entry name" value="SPERIOLIN"/>
    <property type="match status" value="1"/>
</dbReference>
<reference evidence="2 3" key="1">
    <citation type="submission" date="2023-05" db="EMBL/GenBank/DDBJ databases">
        <title>B98-5 Cell Line De Novo Hybrid Assembly: An Optical Mapping Approach.</title>
        <authorList>
            <person name="Kananen K."/>
            <person name="Auerbach J.A."/>
            <person name="Kautto E."/>
            <person name="Blachly J.S."/>
        </authorList>
    </citation>
    <scope>NUCLEOTIDE SEQUENCE [LARGE SCALE GENOMIC DNA]</scope>
    <source>
        <strain evidence="2">B95-8</strain>
        <tissue evidence="2">Cell line</tissue>
    </source>
</reference>
<protein>
    <submittedName>
        <fullName evidence="2">Speriolin</fullName>
    </submittedName>
</protein>
<gene>
    <name evidence="2" type="primary">SPATC1_1</name>
    <name evidence="2" type="ORF">P7K49_026622</name>
</gene>
<dbReference type="Proteomes" id="UP001266305">
    <property type="component" value="Unassembled WGS sequence"/>
</dbReference>
<proteinExistence type="predicted"/>
<comment type="caution">
    <text evidence="2">The sequence shown here is derived from an EMBL/GenBank/DDBJ whole genome shotgun (WGS) entry which is preliminary data.</text>
</comment>
<dbReference type="InterPro" id="IPR029385">
    <property type="entry name" value="Speriolin_N"/>
</dbReference>
<feature type="domain" description="Speriolin N-terminal" evidence="1">
    <location>
        <begin position="2"/>
        <end position="161"/>
    </location>
</feature>
<evidence type="ECO:0000313" key="2">
    <source>
        <dbReference type="EMBL" id="KAK2095206.1"/>
    </source>
</evidence>
<evidence type="ECO:0000259" key="1">
    <source>
        <dbReference type="Pfam" id="PF15058"/>
    </source>
</evidence>